<gene>
    <name evidence="9" type="primary">SHE3</name>
    <name evidence="10" type="ORF">CHRIB12_LOCUS17676</name>
    <name evidence="12" type="ORF">RhiirA1_188366</name>
    <name evidence="11" type="ORF">RhiirA5_355461</name>
</gene>
<dbReference type="Proteomes" id="UP000232722">
    <property type="component" value="Unassembled WGS sequence"/>
</dbReference>
<feature type="coiled-coil region" evidence="9">
    <location>
        <begin position="58"/>
        <end position="183"/>
    </location>
</feature>
<proteinExistence type="inferred from homology"/>
<keyword evidence="5 9" id="KW-0694">RNA-binding</keyword>
<keyword evidence="7 9" id="KW-0472">Membrane</keyword>
<evidence type="ECO:0000313" key="12">
    <source>
        <dbReference type="EMBL" id="PKC66169.1"/>
    </source>
</evidence>
<comment type="function">
    <text evidence="8">RNA-binding protein that binds specific mRNAs including the ASH1 mRNA, coding for a repressor of the HO endonuclease. Part of the mRNA localization machinery that restricts accumulation of certain proteins to the bud and in the daughter cell. Required for the delivery of cortical endoplasmic reticulum into the emerging bud.</text>
</comment>
<keyword evidence="9" id="KW-0509">mRNA transport</keyword>
<evidence type="ECO:0000256" key="1">
    <source>
        <dbReference type="ARBA" id="ARBA00008123"/>
    </source>
</evidence>
<dbReference type="GO" id="GO:0048309">
    <property type="term" value="P:endoplasmic reticulum inheritance"/>
    <property type="evidence" value="ECO:0007669"/>
    <property type="project" value="InterPro"/>
</dbReference>
<dbReference type="VEuPathDB" id="FungiDB:RhiirA1_188366"/>
<dbReference type="VEuPathDB" id="FungiDB:FUN_019101"/>
<feature type="coiled-coil region" evidence="9">
    <location>
        <begin position="249"/>
        <end position="276"/>
    </location>
</feature>
<dbReference type="Pfam" id="PF17078">
    <property type="entry name" value="SHE3"/>
    <property type="match status" value="1"/>
</dbReference>
<dbReference type="VEuPathDB" id="FungiDB:RhiirFUN_020553"/>
<evidence type="ECO:0000313" key="11">
    <source>
        <dbReference type="EMBL" id="PKC10452.1"/>
    </source>
</evidence>
<protein>
    <recommendedName>
        <fullName evidence="2 9">SWI5-dependent HO expression protein 3</fullName>
    </recommendedName>
</protein>
<reference evidence="12 13" key="4">
    <citation type="submission" date="2017-10" db="EMBL/GenBank/DDBJ databases">
        <title>Genome analyses suggest a sexual origin of heterokaryosis in a supposedly ancient asexual fungus.</title>
        <authorList>
            <person name="Corradi N."/>
            <person name="Sedzielewska K."/>
            <person name="Noel J."/>
            <person name="Charron P."/>
            <person name="Farinelli L."/>
            <person name="Marton T."/>
            <person name="Kruger M."/>
            <person name="Pelin A."/>
            <person name="Brachmann A."/>
            <person name="Corradi N."/>
        </authorList>
    </citation>
    <scope>NUCLEOTIDE SEQUENCE [LARGE SCALE GENOMIC DNA]</scope>
    <source>
        <strain evidence="12 13">A1</strain>
    </source>
</reference>
<dbReference type="SMR" id="A0A2I1EH90"/>
<evidence type="ECO:0000256" key="2">
    <source>
        <dbReference type="ARBA" id="ARBA00019884"/>
    </source>
</evidence>
<keyword evidence="4 9" id="KW-0256">Endoplasmic reticulum</keyword>
<evidence type="ECO:0000256" key="7">
    <source>
        <dbReference type="ARBA" id="ARBA00023136"/>
    </source>
</evidence>
<dbReference type="GO" id="GO:0003723">
    <property type="term" value="F:RNA binding"/>
    <property type="evidence" value="ECO:0007669"/>
    <property type="project" value="UniProtKB-KW"/>
</dbReference>
<reference evidence="12 13" key="3">
    <citation type="submission" date="2017-10" db="EMBL/GenBank/DDBJ databases">
        <title>Extensive intraspecific genome diversity in a model arbuscular mycorrhizal fungus.</title>
        <authorList>
            <person name="Chen E.C.H."/>
            <person name="Morin E."/>
            <person name="Baudet D."/>
            <person name="Noel J."/>
            <person name="Ndikumana S."/>
            <person name="Charron P."/>
            <person name="St-Onge C."/>
            <person name="Giorgi J."/>
            <person name="Grigoriev I.V."/>
            <person name="Roux C."/>
            <person name="Martin F.M."/>
            <person name="Corradi N."/>
        </authorList>
    </citation>
    <scope>NUCLEOTIDE SEQUENCE [LARGE SCALE GENOMIC DNA]</scope>
    <source>
        <strain evidence="12 13">A1</strain>
    </source>
</reference>
<dbReference type="GO" id="GO:0005789">
    <property type="term" value="C:endoplasmic reticulum membrane"/>
    <property type="evidence" value="ECO:0007669"/>
    <property type="project" value="UniProtKB-SubCell"/>
</dbReference>
<accession>A0A2I1EH90</accession>
<evidence type="ECO:0000313" key="10">
    <source>
        <dbReference type="EMBL" id="CAB5381789.1"/>
    </source>
</evidence>
<comment type="subcellular location">
    <subcellularLocation>
        <location evidence="9">Endoplasmic reticulum membrane</location>
        <topology evidence="9">Peripheral membrane protein</topology>
    </subcellularLocation>
</comment>
<evidence type="ECO:0000313" key="13">
    <source>
        <dbReference type="Proteomes" id="UP000232688"/>
    </source>
</evidence>
<evidence type="ECO:0000256" key="3">
    <source>
        <dbReference type="ARBA" id="ARBA00022448"/>
    </source>
</evidence>
<dbReference type="AlphaFoldDB" id="A0A2I1EH90"/>
<keyword evidence="6 9" id="KW-0175">Coiled coil</keyword>
<dbReference type="EMBL" id="LLXJ01000380">
    <property type="protein sequence ID" value="PKC10452.1"/>
    <property type="molecule type" value="Genomic_DNA"/>
</dbReference>
<sequence>MSNDSGDVNALKQELNSLRHVIEEKNALLSTVQKQLNKNQPNGTNGIMTSESTTGRVIEHLQAEIDYLKKELADSKTLIHVSKVARERAERQVSEHLASHQTLRLEIDSLKRMLERKERQSKELDENAKEIEKKNSDMKFERDNACTKLRQSELKVSDLERKLQEALALKEKSEIEYSLLSKEVQTFKTRYAKDVETVKKEFKVLRQEMSSTSRSLEDVVLMAGVKVEELTSERKDDLGNLESIASKLKENQEKCAQKLLSEIEIMKKDIESSSQKTDEYREHVVKMRGEISGKLNWLKRVERVQQT</sequence>
<dbReference type="EMBL" id="CAGKOT010000045">
    <property type="protein sequence ID" value="CAB5381789.1"/>
    <property type="molecule type" value="Genomic_DNA"/>
</dbReference>
<dbReference type="GO" id="GO:0051028">
    <property type="term" value="P:mRNA transport"/>
    <property type="evidence" value="ECO:0007669"/>
    <property type="project" value="UniProtKB-UniRule"/>
</dbReference>
<dbReference type="Proteomes" id="UP000684084">
    <property type="component" value="Unassembled WGS sequence"/>
</dbReference>
<reference evidence="11 14" key="1">
    <citation type="submission" date="2016-04" db="EMBL/GenBank/DDBJ databases">
        <title>Genome analyses suggest a sexual origin of heterokaryosis in a supposedly ancient asexual fungus.</title>
        <authorList>
            <person name="Ropars J."/>
            <person name="Sedzielewska K."/>
            <person name="Noel J."/>
            <person name="Charron P."/>
            <person name="Farinelli L."/>
            <person name="Marton T."/>
            <person name="Kruger M."/>
            <person name="Pelin A."/>
            <person name="Brachmann A."/>
            <person name="Corradi N."/>
        </authorList>
    </citation>
    <scope>NUCLEOTIDE SEQUENCE [LARGE SCALE GENOMIC DNA]</scope>
    <source>
        <strain evidence="11 14">A5</strain>
    </source>
</reference>
<organism evidence="10 15">
    <name type="scientific">Rhizophagus irregularis</name>
    <dbReference type="NCBI Taxonomy" id="588596"/>
    <lineage>
        <taxon>Eukaryota</taxon>
        <taxon>Fungi</taxon>
        <taxon>Fungi incertae sedis</taxon>
        <taxon>Mucoromycota</taxon>
        <taxon>Glomeromycotina</taxon>
        <taxon>Glomeromycetes</taxon>
        <taxon>Glomerales</taxon>
        <taxon>Glomeraceae</taxon>
        <taxon>Rhizophagus</taxon>
    </lineage>
</organism>
<dbReference type="Proteomes" id="UP000232688">
    <property type="component" value="Unassembled WGS sequence"/>
</dbReference>
<evidence type="ECO:0000313" key="14">
    <source>
        <dbReference type="Proteomes" id="UP000232722"/>
    </source>
</evidence>
<comment type="similarity">
    <text evidence="1 9">Belongs to the SHE3 family.</text>
</comment>
<evidence type="ECO:0000256" key="5">
    <source>
        <dbReference type="ARBA" id="ARBA00022884"/>
    </source>
</evidence>
<keyword evidence="3 9" id="KW-0813">Transport</keyword>
<evidence type="ECO:0000256" key="9">
    <source>
        <dbReference type="RuleBase" id="RU362142"/>
    </source>
</evidence>
<dbReference type="OrthoDB" id="6088208at2759"/>
<dbReference type="EMBL" id="LLXH01000483">
    <property type="protein sequence ID" value="PKC66169.1"/>
    <property type="molecule type" value="Genomic_DNA"/>
</dbReference>
<dbReference type="InterPro" id="IPR031398">
    <property type="entry name" value="She3"/>
</dbReference>
<name>A0A2I1EH90_9GLOM</name>
<reference evidence="10" key="5">
    <citation type="submission" date="2020-05" db="EMBL/GenBank/DDBJ databases">
        <authorList>
            <person name="Rincon C."/>
            <person name="Sanders R I."/>
            <person name="Robbins C."/>
            <person name="Chaturvedi A."/>
        </authorList>
    </citation>
    <scope>NUCLEOTIDE SEQUENCE</scope>
    <source>
        <strain evidence="10">CHB12</strain>
    </source>
</reference>
<evidence type="ECO:0000256" key="4">
    <source>
        <dbReference type="ARBA" id="ARBA00022824"/>
    </source>
</evidence>
<evidence type="ECO:0000313" key="15">
    <source>
        <dbReference type="Proteomes" id="UP000684084"/>
    </source>
</evidence>
<reference evidence="11 14" key="2">
    <citation type="submission" date="2017-09" db="EMBL/GenBank/DDBJ databases">
        <title>Extensive intraspecific genome diversity in a model arbuscular mycorrhizal fungus.</title>
        <authorList>
            <person name="Chen E.C."/>
            <person name="Morin E."/>
            <person name="Beaudet D."/>
            <person name="Noel J."/>
            <person name="Ndikumana S."/>
            <person name="Charron P."/>
            <person name="St-Onge C."/>
            <person name="Giorgi J."/>
            <person name="Grigoriev I.V."/>
            <person name="Roux C."/>
            <person name="Martin F.M."/>
            <person name="Corradi N."/>
        </authorList>
    </citation>
    <scope>NUCLEOTIDE SEQUENCE [LARGE SCALE GENOMIC DNA]</scope>
    <source>
        <strain evidence="11 14">A5</strain>
    </source>
</reference>
<comment type="caution">
    <text evidence="10">The sequence shown here is derived from an EMBL/GenBank/DDBJ whole genome shotgun (WGS) entry which is preliminary data.</text>
</comment>
<evidence type="ECO:0000256" key="8">
    <source>
        <dbReference type="ARBA" id="ARBA00024975"/>
    </source>
</evidence>
<evidence type="ECO:0000256" key="6">
    <source>
        <dbReference type="ARBA" id="ARBA00023054"/>
    </source>
</evidence>